<feature type="compositionally biased region" description="Basic residues" evidence="1">
    <location>
        <begin position="470"/>
        <end position="479"/>
    </location>
</feature>
<dbReference type="PANTHER" id="PTHR35487">
    <property type="entry name" value="DUF3824 DOMAIN-CONTAINING PROTEIN"/>
    <property type="match status" value="1"/>
</dbReference>
<feature type="region of interest" description="Disordered" evidence="1">
    <location>
        <begin position="37"/>
        <end position="154"/>
    </location>
</feature>
<feature type="compositionally biased region" description="Pro residues" evidence="1">
    <location>
        <begin position="758"/>
        <end position="770"/>
    </location>
</feature>
<sequence length="1070" mass="121744">MGEVYRDTRVYREWDKDDSSSDDERVRKTTIRRYKVAPSRTDRTDRVSEFDDGRSRVSHYGRTSGDLLEEDRRSYAPDRPRSAFESYAGATSHASHYEDRGRDQAPRSYVYEKETERETYPPPPMPVPPPAPVSAAPTPAPAPVAVAERPRTTVFEEKMDRDWERRSRFDGPPFEDDVRVEKRIERRDDGEYRIEKRVEEHVDDSHGCDVERYRKETEYYTPYDPPPPPAPVVIRQRAPEPQKIIDPGVVVIREKEPQRQIIRREVQVPARPQEEEYYYRHERRDSRHKDYAVERYDRRRREYDHYSDDDDYYVRRTVVRRRERSESPHHKRYLAEGALAGAGVTAFLNSRRDSYGELPEHRGRKVIAGAALGALGTEALRRARSAYEDRWHDDDQSPERHSRLKQGLGLAAVALAAAGAAKYYQSNKIEKEEAHRGRSRRRSRGYHSGDDYSRSRSRSIIRRTTTTKKSTSRGSRRRSLSTAAKAALGTVAAAGMAKHLRNRSKSRGRSSSRSSSSSRSRSGSRSRSKSRLRRGAEIAGAAVAAKAAHSMWKHHKDKKGDDSSDSSDDEYYRRRPSKSRSRSRSRSMARSIRSERGTDPELGPVVEYGTDPLATQPPRPAPRGYESEAEARRRRRRRRNRSRSVSSSASDRSKKRSRSRLGEMAAAGAAAIGIKEYKEKKDREKREQRSRERRLELEREREREREREASRDRRDRAARSPSRRSPSRSRSRSRKRAEDAFDDRTRSPPMASGGAGYPPYPTDPSPPPGGAPFTRFPNPSSDYQPYVPQDYTGYPPPPPPGPPRGLSTGPPISYNPPPPPPGPPGPPPPPGPPRTGGPLPPDNVSDPIHDLGLRGLDEDIDSEAESRVAKSVTFIPLSPKSSMTMKRHRAEAAAKEEKEKLEQLAFDQLHALVPFKQRSRTRSRHRQSSSSSSSSSDNSDTGRKHQPRGDDSSSDDTIEILPDRFDRRGEPLDGRSNRDRGWKSRRGDFEYRPKNRGDMNVKGAWQVAGTDGESVDRLVRGVTGVLEGKRGWLGLLGEVLGGLQGADESKAIEDGRHHDRRRRRARRHSD</sequence>
<feature type="compositionally biased region" description="Basic residues" evidence="1">
    <location>
        <begin position="721"/>
        <end position="735"/>
    </location>
</feature>
<evidence type="ECO:0000313" key="3">
    <source>
        <dbReference type="Proteomes" id="UP000288168"/>
    </source>
</evidence>
<feature type="compositionally biased region" description="Basic residues" evidence="1">
    <location>
        <begin position="917"/>
        <end position="927"/>
    </location>
</feature>
<feature type="compositionally biased region" description="Basic and acidic residues" evidence="1">
    <location>
        <begin position="70"/>
        <end position="82"/>
    </location>
</feature>
<feature type="region of interest" description="Disordered" evidence="1">
    <location>
        <begin position="494"/>
        <end position="872"/>
    </location>
</feature>
<accession>A0A428R756</accession>
<feature type="compositionally biased region" description="Pro residues" evidence="1">
    <location>
        <begin position="120"/>
        <end position="142"/>
    </location>
</feature>
<organism evidence="2 3">
    <name type="scientific">Fusarium duplospermum</name>
    <dbReference type="NCBI Taxonomy" id="1325734"/>
    <lineage>
        <taxon>Eukaryota</taxon>
        <taxon>Fungi</taxon>
        <taxon>Dikarya</taxon>
        <taxon>Ascomycota</taxon>
        <taxon>Pezizomycotina</taxon>
        <taxon>Sordariomycetes</taxon>
        <taxon>Hypocreomycetidae</taxon>
        <taxon>Hypocreales</taxon>
        <taxon>Nectriaceae</taxon>
        <taxon>Fusarium</taxon>
        <taxon>Fusarium solani species complex</taxon>
    </lineage>
</organism>
<feature type="compositionally biased region" description="Basic and acidic residues" evidence="1">
    <location>
        <begin position="736"/>
        <end position="746"/>
    </location>
</feature>
<proteinExistence type="predicted"/>
<feature type="compositionally biased region" description="Low complexity" evidence="1">
    <location>
        <begin position="537"/>
        <end position="548"/>
    </location>
</feature>
<dbReference type="OrthoDB" id="3561737at2759"/>
<feature type="compositionally biased region" description="Basic and acidic residues" evidence="1">
    <location>
        <begin position="961"/>
        <end position="997"/>
    </location>
</feature>
<feature type="compositionally biased region" description="Basic and acidic residues" evidence="1">
    <location>
        <begin position="847"/>
        <end position="857"/>
    </location>
</feature>
<feature type="region of interest" description="Disordered" evidence="1">
    <location>
        <begin position="911"/>
        <end position="997"/>
    </location>
</feature>
<feature type="compositionally biased region" description="Basic residues" evidence="1">
    <location>
        <begin position="574"/>
        <end position="587"/>
    </location>
</feature>
<feature type="compositionally biased region" description="Basic and acidic residues" evidence="1">
    <location>
        <begin position="675"/>
        <end position="718"/>
    </location>
</feature>
<dbReference type="Proteomes" id="UP000288168">
    <property type="component" value="Unassembled WGS sequence"/>
</dbReference>
<feature type="region of interest" description="Disordered" evidence="1">
    <location>
        <begin position="880"/>
        <end position="899"/>
    </location>
</feature>
<feature type="compositionally biased region" description="Basic and acidic residues" evidence="1">
    <location>
        <begin position="1047"/>
        <end position="1057"/>
    </location>
</feature>
<feature type="compositionally biased region" description="Basic residues" evidence="1">
    <location>
        <begin position="1058"/>
        <end position="1070"/>
    </location>
</feature>
<feature type="region of interest" description="Disordered" evidence="1">
    <location>
        <begin position="431"/>
        <end position="482"/>
    </location>
</feature>
<feature type="compositionally biased region" description="Pro residues" evidence="1">
    <location>
        <begin position="813"/>
        <end position="841"/>
    </location>
</feature>
<feature type="compositionally biased region" description="Basic residues" evidence="1">
    <location>
        <begin position="522"/>
        <end position="533"/>
    </location>
</feature>
<evidence type="ECO:0000256" key="1">
    <source>
        <dbReference type="SAM" id="MobiDB-lite"/>
    </source>
</evidence>
<feature type="compositionally biased region" description="Low complexity" evidence="1">
    <location>
        <begin position="511"/>
        <end position="521"/>
    </location>
</feature>
<feature type="compositionally biased region" description="Basic and acidic residues" evidence="1">
    <location>
        <begin position="940"/>
        <end position="951"/>
    </location>
</feature>
<feature type="compositionally biased region" description="Basic residues" evidence="1">
    <location>
        <begin position="498"/>
        <end position="510"/>
    </location>
</feature>
<feature type="compositionally biased region" description="Basic and acidic residues" evidence="1">
    <location>
        <begin position="40"/>
        <end position="55"/>
    </location>
</feature>
<dbReference type="AlphaFoldDB" id="A0A428R756"/>
<protein>
    <recommendedName>
        <fullName evidence="4">DUF3824 domain-containing protein</fullName>
    </recommendedName>
</protein>
<feature type="compositionally biased region" description="Basic and acidic residues" evidence="1">
    <location>
        <begin position="890"/>
        <end position="899"/>
    </location>
</feature>
<feature type="compositionally biased region" description="Basic and acidic residues" evidence="1">
    <location>
        <begin position="95"/>
        <end position="119"/>
    </location>
</feature>
<gene>
    <name evidence="2" type="ORF">CEP54_000338</name>
</gene>
<name>A0A428R756_9HYPO</name>
<keyword evidence="3" id="KW-1185">Reference proteome</keyword>
<feature type="region of interest" description="Disordered" evidence="1">
    <location>
        <begin position="1044"/>
        <end position="1070"/>
    </location>
</feature>
<feature type="compositionally biased region" description="Low complexity" evidence="1">
    <location>
        <begin position="665"/>
        <end position="674"/>
    </location>
</feature>
<comment type="caution">
    <text evidence="2">The sequence shown here is derived from an EMBL/GenBank/DDBJ whole genome shotgun (WGS) entry which is preliminary data.</text>
</comment>
<dbReference type="PANTHER" id="PTHR35487:SF1">
    <property type="entry name" value="DUF3824 DOMAIN-CONTAINING PROTEIN"/>
    <property type="match status" value="1"/>
</dbReference>
<evidence type="ECO:0008006" key="4">
    <source>
        <dbReference type="Google" id="ProtNLM"/>
    </source>
</evidence>
<reference evidence="2 3" key="1">
    <citation type="submission" date="2017-06" db="EMBL/GenBank/DDBJ databases">
        <title>Comparative genomic analysis of Ambrosia Fusariam Clade fungi.</title>
        <authorList>
            <person name="Stajich J.E."/>
            <person name="Carrillo J."/>
            <person name="Kijimoto T."/>
            <person name="Eskalen A."/>
            <person name="O'Donnell K."/>
            <person name="Kasson M."/>
        </authorList>
    </citation>
    <scope>NUCLEOTIDE SEQUENCE [LARGE SCALE GENOMIC DNA]</scope>
    <source>
        <strain evidence="2 3">NRRL62584</strain>
    </source>
</reference>
<evidence type="ECO:0000313" key="2">
    <source>
        <dbReference type="EMBL" id="RSL73325.1"/>
    </source>
</evidence>
<dbReference type="STRING" id="1325734.A0A428R756"/>
<feature type="compositionally biased region" description="Pro residues" evidence="1">
    <location>
        <begin position="794"/>
        <end position="803"/>
    </location>
</feature>
<feature type="compositionally biased region" description="Basic residues" evidence="1">
    <location>
        <begin position="632"/>
        <end position="642"/>
    </location>
</feature>
<dbReference type="EMBL" id="NKCI01000002">
    <property type="protein sequence ID" value="RSL73325.1"/>
    <property type="molecule type" value="Genomic_DNA"/>
</dbReference>